<proteinExistence type="predicted"/>
<reference evidence="1 2" key="1">
    <citation type="submission" date="2020-11" db="EMBL/GenBank/DDBJ databases">
        <title>Draft genome sequencing of a Lachnospiraceae strain isolated from anoxic soil subjected to BSD treatment.</title>
        <authorList>
            <person name="Uek A."/>
            <person name="Tonouchi A."/>
        </authorList>
    </citation>
    <scope>NUCLEOTIDE SEQUENCE [LARGE SCALE GENOMIC DNA]</scope>
    <source>
        <strain evidence="1 2">TB5</strain>
    </source>
</reference>
<name>A0A7R7EP30_9FIRM</name>
<dbReference type="EMBL" id="AP024169">
    <property type="protein sequence ID" value="BCN32368.1"/>
    <property type="molecule type" value="Genomic_DNA"/>
</dbReference>
<protein>
    <submittedName>
        <fullName evidence="1">Uncharacterized protein</fullName>
    </submittedName>
</protein>
<gene>
    <name evidence="1" type="ORF">bsdtb5_36630</name>
</gene>
<evidence type="ECO:0000313" key="2">
    <source>
        <dbReference type="Proteomes" id="UP000595897"/>
    </source>
</evidence>
<sequence>MSTFLVKSEELTNIIINNEYEHISDLIPSIYINFNKKILISNFPEPASYQEFIPDDWKGEYDSFSDLIPENQKYWLVKNKKFVEEFK</sequence>
<accession>A0A7R7EP30</accession>
<evidence type="ECO:0000313" key="1">
    <source>
        <dbReference type="EMBL" id="BCN32368.1"/>
    </source>
</evidence>
<dbReference type="AlphaFoldDB" id="A0A7R7EP30"/>
<dbReference type="RefSeq" id="WP_271713419.1">
    <property type="nucleotide sequence ID" value="NZ_AP024169.1"/>
</dbReference>
<dbReference type="KEGG" id="ahb:bsdtb5_36630"/>
<organism evidence="1 2">
    <name type="scientific">Anaeromicropila herbilytica</name>
    <dbReference type="NCBI Taxonomy" id="2785025"/>
    <lineage>
        <taxon>Bacteria</taxon>
        <taxon>Bacillati</taxon>
        <taxon>Bacillota</taxon>
        <taxon>Clostridia</taxon>
        <taxon>Lachnospirales</taxon>
        <taxon>Lachnospiraceae</taxon>
        <taxon>Anaeromicropila</taxon>
    </lineage>
</organism>
<dbReference type="Proteomes" id="UP000595897">
    <property type="component" value="Chromosome"/>
</dbReference>
<keyword evidence="2" id="KW-1185">Reference proteome</keyword>